<gene>
    <name evidence="2" type="ORF">AUP44_12030</name>
    <name evidence="1" type="ORF">DCK97_07225</name>
</gene>
<dbReference type="OrthoDB" id="9152892at2"/>
<dbReference type="RefSeq" id="WP_014745204.1">
    <property type="nucleotide sequence ID" value="NZ_CP121013.1"/>
</dbReference>
<protein>
    <submittedName>
        <fullName evidence="1">Anti-sigma factor</fullName>
    </submittedName>
</protein>
<dbReference type="EMBL" id="DMAI01000115">
    <property type="protein sequence ID" value="HAE47197.1"/>
    <property type="molecule type" value="Genomic_DNA"/>
</dbReference>
<dbReference type="Proteomes" id="UP000257706">
    <property type="component" value="Unassembled WGS sequence"/>
</dbReference>
<evidence type="ECO:0000313" key="3">
    <source>
        <dbReference type="Proteomes" id="UP000075787"/>
    </source>
</evidence>
<organism evidence="2 3">
    <name type="scientific">Tistrella mobilis</name>
    <dbReference type="NCBI Taxonomy" id="171437"/>
    <lineage>
        <taxon>Bacteria</taxon>
        <taxon>Pseudomonadati</taxon>
        <taxon>Pseudomonadota</taxon>
        <taxon>Alphaproteobacteria</taxon>
        <taxon>Geminicoccales</taxon>
        <taxon>Geminicoccaceae</taxon>
        <taxon>Tistrella</taxon>
    </lineage>
</organism>
<comment type="caution">
    <text evidence="2">The sequence shown here is derived from an EMBL/GenBank/DDBJ whole genome shotgun (WGS) entry which is preliminary data.</text>
</comment>
<dbReference type="OMA" id="RQGATRH"/>
<dbReference type="Proteomes" id="UP000075787">
    <property type="component" value="Unassembled WGS sequence"/>
</dbReference>
<evidence type="ECO:0000313" key="4">
    <source>
        <dbReference type="Proteomes" id="UP000257706"/>
    </source>
</evidence>
<sequence length="256" mass="28153">MTAPTERLPDFDLHAYVDGQLDIARRMEVEDYLSRHPEVAAQVMADLRTRDALRIAFGGAQGRPSPRLIDAARRVERGLAFTGVMRRMQRAAAVVALLSIGWAAHAQFGGISTSEAAPTPPGFVDEALMAHRVAMLRHGMVSAPTAAAFDAQEIRQATRISLPVLPEDWRVIDVQVFPSNDGPSVEMTIEDRKLGRMSLFAVRVDEFDVSWPQEVKAEDEAAAFWQIGDQAYVLTASVADPRDLGKAADRLARSLY</sequence>
<evidence type="ECO:0000313" key="1">
    <source>
        <dbReference type="EMBL" id="HAE47197.1"/>
    </source>
</evidence>
<evidence type="ECO:0000313" key="2">
    <source>
        <dbReference type="EMBL" id="KYO50681.1"/>
    </source>
</evidence>
<dbReference type="GeneID" id="97241883"/>
<reference evidence="2 3" key="1">
    <citation type="submission" date="2015-12" db="EMBL/GenBank/DDBJ databases">
        <title>Genome sequence of Tistrella mobilis MCCC 1A02139.</title>
        <authorList>
            <person name="Lu L."/>
            <person name="Lai Q."/>
            <person name="Shao Z."/>
            <person name="Qian P."/>
        </authorList>
    </citation>
    <scope>NUCLEOTIDE SEQUENCE [LARGE SCALE GENOMIC DNA]</scope>
    <source>
        <strain evidence="2 3">MCCC 1A02139</strain>
    </source>
</reference>
<dbReference type="EMBL" id="LPZR01000194">
    <property type="protein sequence ID" value="KYO50681.1"/>
    <property type="molecule type" value="Genomic_DNA"/>
</dbReference>
<dbReference type="AlphaFoldDB" id="A0A162K8B0"/>
<proteinExistence type="predicted"/>
<name>A0A162K8B0_9PROT</name>
<accession>A0A162K8B0</accession>
<reference evidence="1 4" key="2">
    <citation type="journal article" date="2018" name="Nat. Biotechnol.">
        <title>A standardized bacterial taxonomy based on genome phylogeny substantially revises the tree of life.</title>
        <authorList>
            <person name="Parks D.H."/>
            <person name="Chuvochina M."/>
            <person name="Waite D.W."/>
            <person name="Rinke C."/>
            <person name="Skarshewski A."/>
            <person name="Chaumeil P.A."/>
            <person name="Hugenholtz P."/>
        </authorList>
    </citation>
    <scope>NUCLEOTIDE SEQUENCE [LARGE SCALE GENOMIC DNA]</scope>
    <source>
        <strain evidence="1">UBA8739</strain>
    </source>
</reference>